<proteinExistence type="predicted"/>
<reference evidence="1" key="1">
    <citation type="journal article" date="2014" name="Nat. Genet.">
        <title>Genome and transcriptome of the porcine whipworm Trichuris suis.</title>
        <authorList>
            <person name="Jex A.R."/>
            <person name="Nejsum P."/>
            <person name="Schwarz E.M."/>
            <person name="Hu L."/>
            <person name="Young N.D."/>
            <person name="Hall R.S."/>
            <person name="Korhonen P.K."/>
            <person name="Liao S."/>
            <person name="Thamsborg S."/>
            <person name="Xia J."/>
            <person name="Xu P."/>
            <person name="Wang S."/>
            <person name="Scheerlinck J.P."/>
            <person name="Hofmann A."/>
            <person name="Sternberg P.W."/>
            <person name="Wang J."/>
            <person name="Gasser R.B."/>
        </authorList>
    </citation>
    <scope>NUCLEOTIDE SEQUENCE [LARGE SCALE GENOMIC DNA]</scope>
    <source>
        <strain evidence="1">DCEP-RM93F</strain>
    </source>
</reference>
<organism evidence="1">
    <name type="scientific">Trichuris suis</name>
    <name type="common">pig whipworm</name>
    <dbReference type="NCBI Taxonomy" id="68888"/>
    <lineage>
        <taxon>Eukaryota</taxon>
        <taxon>Metazoa</taxon>
        <taxon>Ecdysozoa</taxon>
        <taxon>Nematoda</taxon>
        <taxon>Enoplea</taxon>
        <taxon>Dorylaimia</taxon>
        <taxon>Trichinellida</taxon>
        <taxon>Trichuridae</taxon>
        <taxon>Trichuris</taxon>
    </lineage>
</organism>
<evidence type="ECO:0000313" key="1">
    <source>
        <dbReference type="EMBL" id="KFD72840.1"/>
    </source>
</evidence>
<name>A0A085NTP4_9BILA</name>
<protein>
    <submittedName>
        <fullName evidence="1">Uncharacterized protein</fullName>
    </submittedName>
</protein>
<sequence>MATLIRKESAGITSVTAQMQRNVKHHAPMRETAWPHTDGDWYPGHYHSRLLFVREFRTKQCFLVDAGAAINIVPASYCRDATRSRQSHLLAVNNTLQMLEAIVKTFQEPFSFPQEYGKDSSCGVLQTKTFSQQPNGFFPNTQ</sequence>
<gene>
    <name evidence="1" type="ORF">M514_14744</name>
</gene>
<dbReference type="AlphaFoldDB" id="A0A085NTP4"/>
<accession>A0A085NTP4</accession>
<dbReference type="Proteomes" id="UP000030758">
    <property type="component" value="Unassembled WGS sequence"/>
</dbReference>
<dbReference type="EMBL" id="KL367475">
    <property type="protein sequence ID" value="KFD72840.1"/>
    <property type="molecule type" value="Genomic_DNA"/>
</dbReference>